<evidence type="ECO:0000256" key="2">
    <source>
        <dbReference type="ARBA" id="ARBA00013169"/>
    </source>
</evidence>
<evidence type="ECO:0000313" key="12">
    <source>
        <dbReference type="EMBL" id="CAF0771876.1"/>
    </source>
</evidence>
<name>A0A813PNY3_9BILA</name>
<feature type="domain" description="Calponin-homology (CH)" evidence="10">
    <location>
        <begin position="113"/>
        <end position="217"/>
    </location>
</feature>
<evidence type="ECO:0000256" key="7">
    <source>
        <dbReference type="ARBA" id="ARBA00023146"/>
    </source>
</evidence>
<dbReference type="EC" id="6.1.1.9" evidence="2"/>
<evidence type="ECO:0000256" key="8">
    <source>
        <dbReference type="ARBA" id="ARBA00029936"/>
    </source>
</evidence>
<feature type="coiled-coil region" evidence="9">
    <location>
        <begin position="1652"/>
        <end position="1696"/>
    </location>
</feature>
<dbReference type="InterPro" id="IPR001412">
    <property type="entry name" value="aa-tRNA-synth_I_CS"/>
</dbReference>
<keyword evidence="9" id="KW-0175">Coiled coil</keyword>
<comment type="similarity">
    <text evidence="1">Belongs to the class-I aminoacyl-tRNA synthetase family.</text>
</comment>
<dbReference type="Gene3D" id="3.40.50.620">
    <property type="entry name" value="HUPs"/>
    <property type="match status" value="2"/>
</dbReference>
<dbReference type="InterPro" id="IPR009080">
    <property type="entry name" value="tRNAsynth_Ia_anticodon-bd"/>
</dbReference>
<dbReference type="GO" id="GO:0002161">
    <property type="term" value="F:aminoacyl-tRNA deacylase activity"/>
    <property type="evidence" value="ECO:0007669"/>
    <property type="project" value="InterPro"/>
</dbReference>
<evidence type="ECO:0000313" key="14">
    <source>
        <dbReference type="EMBL" id="CAF3552718.1"/>
    </source>
</evidence>
<dbReference type="InterPro" id="IPR002303">
    <property type="entry name" value="Valyl-tRNA_ligase"/>
</dbReference>
<organism evidence="11 15">
    <name type="scientific">Didymodactylos carnosus</name>
    <dbReference type="NCBI Taxonomy" id="1234261"/>
    <lineage>
        <taxon>Eukaryota</taxon>
        <taxon>Metazoa</taxon>
        <taxon>Spiralia</taxon>
        <taxon>Gnathifera</taxon>
        <taxon>Rotifera</taxon>
        <taxon>Eurotatoria</taxon>
        <taxon>Bdelloidea</taxon>
        <taxon>Philodinida</taxon>
        <taxon>Philodinidae</taxon>
        <taxon>Didymodactylos</taxon>
    </lineage>
</organism>
<dbReference type="Proteomes" id="UP000663829">
    <property type="component" value="Unassembled WGS sequence"/>
</dbReference>
<dbReference type="PANTHER" id="PTHR11946">
    <property type="entry name" value="VALYL-TRNA SYNTHETASES"/>
    <property type="match status" value="1"/>
</dbReference>
<evidence type="ECO:0000259" key="10">
    <source>
        <dbReference type="PROSITE" id="PS50021"/>
    </source>
</evidence>
<dbReference type="GO" id="GO:0004832">
    <property type="term" value="F:valine-tRNA ligase activity"/>
    <property type="evidence" value="ECO:0007669"/>
    <property type="project" value="UniProtKB-EC"/>
</dbReference>
<dbReference type="Proteomes" id="UP000677228">
    <property type="component" value="Unassembled WGS sequence"/>
</dbReference>
<dbReference type="InterPro" id="IPR036872">
    <property type="entry name" value="CH_dom_sf"/>
</dbReference>
<evidence type="ECO:0000256" key="1">
    <source>
        <dbReference type="ARBA" id="ARBA00005594"/>
    </source>
</evidence>
<dbReference type="SUPFAM" id="SSF50677">
    <property type="entry name" value="ValRS/IleRS/LeuRS editing domain"/>
    <property type="match status" value="1"/>
</dbReference>
<dbReference type="NCBIfam" id="NF004349">
    <property type="entry name" value="PRK05729.1"/>
    <property type="match status" value="1"/>
</dbReference>
<dbReference type="Pfam" id="PF00133">
    <property type="entry name" value="tRNA-synt_1"/>
    <property type="match status" value="1"/>
</dbReference>
<evidence type="ECO:0000256" key="9">
    <source>
        <dbReference type="SAM" id="Coils"/>
    </source>
</evidence>
<keyword evidence="15" id="KW-1185">Reference proteome</keyword>
<dbReference type="Pfam" id="PF00307">
    <property type="entry name" value="CH"/>
    <property type="match status" value="1"/>
</dbReference>
<sequence length="1717" mass="201012">MMYDVSCDSESYDCNNNYFLSSISYDSYDKKCSSPSPIIHLSSSSIKGEKKYCYFTEKRFKTLCSSSTSTLTTTRTKNTPAALIVRSSSLKTNNVDDYYEQCRIDILRSRMDNIQINSFLKFVNYHISKRGHKIHDISKDLSNGQILIDLIEILSSNKLPREKGRTYFHSMRNVQIVLNYLKSDKNLTHLNICPKDVVGGNMKQILALLWLIMKTFNFNGFRLNKNKNYFNEKTLFYGQDRSQLLKWLNDILNKILLTSTYIYVKDFLKNTWFDGYYLSLLCKFICPLSLKYQSLTCGHQCLKLIQQINDNNYRLENCFKLINLCFDIQIDNYQFLIDENFHTEKLFFSYFCELQRCIVHLFKQNKCNKLTLNNNPYSKIILETIMDDINGYSTSSHSSSSSLIESIDDDYLICIDENDIMNLSINEQNGIKKQNDLITVTKSRTFKKNEQNNEVLRKNRWTIVVDDIPCEFQTNIIKNPSQNELITHNSDNGIIFNVSDIVDNIEINLYNNTSTVKNDNMPSVNNNKDETINKNNMKDLHKVNKATEVIIVNGRRNDDDDLIPLIENVENNQPILEELMNNHIEKNNSVLVNNNIEQKYNKSKQQKKSTIIKEKIHNEDQGNISEEKIVEIPITDTAKKDMSTIFQEVNSDKNEEKKNGFLQHDELIPKLKLIETMSYDATVPDEINANHFTEKTVDNSVSSSLLSTNKCQKRKMNINNKKENVLNEVSTTNSKDLIPNSNHSFYRLILHRGLLSKTHNPFEIETKWNKIFQNSTTNSYLSTINENKPSFVMLFPPPNVTGTLHLGHALTASIHDCLLRWKAMNGYHVQCIPGYDHAGIATQVIVEKHIQQEYKLTREQIGYDKFMEQCYYWSDKYRDIIEQQLKRLGLIFDWNEKYFTMDQQLIEQVRETFLKLYNNQLIYRDKRIVNWCSKLKSVVSDIEVEYQEIIGRTKYSIPDYSKQIDLGLLYNIAYKILDKDNSEEIIVSTTRPETILGDTAIAINPNDDRYKHLHNGKYVENPFDKNYPLKIILDETVDISFGTGVVKITPGHDLFDYNLAKKHNLDIKTILDDSGYISLPNNHDYYKQLNSLHRYDARDLVLNILNEKSLLRGISEQQRTTIPICSRTGDIIEPLVKEQWFLNMQQLGEKALNVIDNQLKLTPDFTRKLWKQWLNNVKPWCLSRQLYWGHSIPMYKCSNGEWIDAHTYNEALSKAKHLFPDQDNLVIEQDKDVLDTWFSSGLLPISVFFKRQNIYPTSLLETGYDIMFFWVARMVMLSLKLTDQLPFNEVLFHGLICDPNGKKMSKSLGNIIDPIDVIDGISLSSLQKRLDQSHLSKDEILRAKNIQKQHYPNGIEPIGADGLRLCLLSQDILQQTIKIDPLQFDYVGRYCNKIWNAYKYVTEHALSDIDYKQFTNDKINYESIQQFSSLRTIDRWMLQQLNDTIRNVNLALQSYSFNVALVHLRESFIKDFCDFYIEFSKRVVKNGEIKRNIQILLYYLLKQYLLLYHPFIPSLTEELWNALTDGKQQYLINKPYPIFINEQVSNPDLNELIKTIRMILKQCSYLRDILRLRECESYICITNQPQLSTELQTYLNEIRMVSRLHHLKIVDTSLDDNRSYLKEYVNDNIEIIVKITDQKLVKKEYDRITKHITKLKNDIINHEIKIKEEQEDIVKLKQLQSNLVTLEDDLKRMTRRQERFSIVLNRNESDSQQKCTL</sequence>
<dbReference type="CDD" id="cd00817">
    <property type="entry name" value="ValRS_core"/>
    <property type="match status" value="1"/>
</dbReference>
<dbReference type="Proteomes" id="UP000682733">
    <property type="component" value="Unassembled WGS sequence"/>
</dbReference>
<dbReference type="EMBL" id="CAJNOQ010000104">
    <property type="protein sequence ID" value="CAF0756886.1"/>
    <property type="molecule type" value="Genomic_DNA"/>
</dbReference>
<dbReference type="Gene3D" id="1.10.418.10">
    <property type="entry name" value="Calponin-like domain"/>
    <property type="match status" value="1"/>
</dbReference>
<keyword evidence="4" id="KW-0547">Nucleotide-binding</keyword>
<dbReference type="EMBL" id="CAJOBA010000732">
    <property type="protein sequence ID" value="CAF3552718.1"/>
    <property type="molecule type" value="Genomic_DNA"/>
</dbReference>
<evidence type="ECO:0000256" key="4">
    <source>
        <dbReference type="ARBA" id="ARBA00022741"/>
    </source>
</evidence>
<dbReference type="PRINTS" id="PR00986">
    <property type="entry name" value="TRNASYNTHVAL"/>
</dbReference>
<reference evidence="11" key="1">
    <citation type="submission" date="2021-02" db="EMBL/GenBank/DDBJ databases">
        <authorList>
            <person name="Nowell W R."/>
        </authorList>
    </citation>
    <scope>NUCLEOTIDE SEQUENCE</scope>
</reference>
<evidence type="ECO:0000256" key="5">
    <source>
        <dbReference type="ARBA" id="ARBA00022840"/>
    </source>
</evidence>
<dbReference type="EMBL" id="CAJOBC010000104">
    <property type="protein sequence ID" value="CAF3537329.1"/>
    <property type="molecule type" value="Genomic_DNA"/>
</dbReference>
<dbReference type="InterPro" id="IPR001715">
    <property type="entry name" value="CH_dom"/>
</dbReference>
<dbReference type="Gene3D" id="3.90.740.10">
    <property type="entry name" value="Valyl/Leucyl/Isoleucyl-tRNA synthetase, editing domain"/>
    <property type="match status" value="1"/>
</dbReference>
<evidence type="ECO:0000313" key="11">
    <source>
        <dbReference type="EMBL" id="CAF0756886.1"/>
    </source>
</evidence>
<dbReference type="SUPFAM" id="SSF47576">
    <property type="entry name" value="Calponin-homology domain, CH-domain"/>
    <property type="match status" value="1"/>
</dbReference>
<keyword evidence="7" id="KW-0030">Aminoacyl-tRNA synthetase</keyword>
<dbReference type="PROSITE" id="PS00178">
    <property type="entry name" value="AA_TRNA_LIGASE_I"/>
    <property type="match status" value="1"/>
</dbReference>
<dbReference type="Gene3D" id="1.10.730.10">
    <property type="entry name" value="Isoleucyl-tRNA Synthetase, Domain 1"/>
    <property type="match status" value="1"/>
</dbReference>
<keyword evidence="3" id="KW-0436">Ligase</keyword>
<dbReference type="NCBIfam" id="TIGR00422">
    <property type="entry name" value="valS"/>
    <property type="match status" value="1"/>
</dbReference>
<dbReference type="OrthoDB" id="629407at2759"/>
<evidence type="ECO:0000256" key="6">
    <source>
        <dbReference type="ARBA" id="ARBA00022917"/>
    </source>
</evidence>
<proteinExistence type="inferred from homology"/>
<dbReference type="EMBL" id="CAJNOK010000732">
    <property type="protein sequence ID" value="CAF0771876.1"/>
    <property type="molecule type" value="Genomic_DNA"/>
</dbReference>
<dbReference type="SMART" id="SM00033">
    <property type="entry name" value="CH"/>
    <property type="match status" value="1"/>
</dbReference>
<dbReference type="Proteomes" id="UP000681722">
    <property type="component" value="Unassembled WGS sequence"/>
</dbReference>
<dbReference type="InterPro" id="IPR009008">
    <property type="entry name" value="Val/Leu/Ile-tRNA-synth_edit"/>
</dbReference>
<dbReference type="InterPro" id="IPR013155">
    <property type="entry name" value="M/V/L/I-tRNA-synth_anticd-bd"/>
</dbReference>
<dbReference type="InterPro" id="IPR014729">
    <property type="entry name" value="Rossmann-like_a/b/a_fold"/>
</dbReference>
<keyword evidence="5" id="KW-0067">ATP-binding</keyword>
<evidence type="ECO:0000313" key="15">
    <source>
        <dbReference type="Proteomes" id="UP000663829"/>
    </source>
</evidence>
<dbReference type="GO" id="GO:0005829">
    <property type="term" value="C:cytosol"/>
    <property type="evidence" value="ECO:0007669"/>
    <property type="project" value="TreeGrafter"/>
</dbReference>
<dbReference type="PROSITE" id="PS50021">
    <property type="entry name" value="CH"/>
    <property type="match status" value="1"/>
</dbReference>
<dbReference type="SUPFAM" id="SSF47323">
    <property type="entry name" value="Anticodon-binding domain of a subclass of class I aminoacyl-tRNA synthetases"/>
    <property type="match status" value="1"/>
</dbReference>
<gene>
    <name evidence="11" type="ORF">GPM918_LOCUS1161</name>
    <name evidence="12" type="ORF">OVA965_LOCUS3127</name>
    <name evidence="13" type="ORF">SRO942_LOCUS1161</name>
    <name evidence="14" type="ORF">TMI583_LOCUS3126</name>
</gene>
<keyword evidence="6" id="KW-0648">Protein biosynthesis</keyword>
<protein>
    <recommendedName>
        <fullName evidence="2">valine--tRNA ligase</fullName>
        <ecNumber evidence="2">6.1.1.9</ecNumber>
    </recommendedName>
    <alternativeName>
        <fullName evidence="8">Valyl-tRNA synthetase</fullName>
    </alternativeName>
</protein>
<dbReference type="InterPro" id="IPR002300">
    <property type="entry name" value="aa-tRNA-synth_Ia"/>
</dbReference>
<accession>A0A813PNY3</accession>
<comment type="caution">
    <text evidence="11">The sequence shown here is derived from an EMBL/GenBank/DDBJ whole genome shotgun (WGS) entry which is preliminary data.</text>
</comment>
<dbReference type="GO" id="GO:0005524">
    <property type="term" value="F:ATP binding"/>
    <property type="evidence" value="ECO:0007669"/>
    <property type="project" value="UniProtKB-KW"/>
</dbReference>
<dbReference type="GO" id="GO:0006438">
    <property type="term" value="P:valyl-tRNA aminoacylation"/>
    <property type="evidence" value="ECO:0007669"/>
    <property type="project" value="InterPro"/>
</dbReference>
<dbReference type="Pfam" id="PF08264">
    <property type="entry name" value="Anticodon_1"/>
    <property type="match status" value="1"/>
</dbReference>
<dbReference type="PANTHER" id="PTHR11946:SF109">
    <property type="entry name" value="VALINE--TRNA LIGASE"/>
    <property type="match status" value="1"/>
</dbReference>
<dbReference type="SUPFAM" id="SSF52374">
    <property type="entry name" value="Nucleotidylyl transferase"/>
    <property type="match status" value="1"/>
</dbReference>
<evidence type="ECO:0000256" key="3">
    <source>
        <dbReference type="ARBA" id="ARBA00022598"/>
    </source>
</evidence>
<evidence type="ECO:0000313" key="13">
    <source>
        <dbReference type="EMBL" id="CAF3537329.1"/>
    </source>
</evidence>